<dbReference type="OMA" id="PWNVIIA"/>
<dbReference type="FunFam" id="3.30.1490.120:FF:000001">
    <property type="entry name" value="DNA-directed RNA polymerase II subunit RPB7"/>
    <property type="match status" value="1"/>
</dbReference>
<dbReference type="PANTHER" id="PTHR12709">
    <property type="entry name" value="DNA-DIRECTED RNA POLYMERASE II, III"/>
    <property type="match status" value="1"/>
</dbReference>
<dbReference type="eggNOG" id="KOG3298">
    <property type="taxonomic scope" value="Eukaryota"/>
</dbReference>
<gene>
    <name evidence="6" type="ORF">AMTR_s00002p00265350</name>
</gene>
<keyword evidence="4 5" id="KW-0804">Transcription</keyword>
<dbReference type="Gramene" id="ERN01420">
    <property type="protein sequence ID" value="ERN01420"/>
    <property type="gene ID" value="AMTR_s00002p00265350"/>
</dbReference>
<dbReference type="InterPro" id="IPR012340">
    <property type="entry name" value="NA-bd_OB-fold"/>
</dbReference>
<dbReference type="Gene3D" id="3.30.1490.120">
    <property type="entry name" value="RNA polymerase Rpb7-like, N-terminal domain"/>
    <property type="match status" value="1"/>
</dbReference>
<keyword evidence="5" id="KW-0539">Nucleus</keyword>
<reference evidence="7" key="1">
    <citation type="journal article" date="2013" name="Science">
        <title>The Amborella genome and the evolution of flowering plants.</title>
        <authorList>
            <consortium name="Amborella Genome Project"/>
        </authorList>
    </citation>
    <scope>NUCLEOTIDE SEQUENCE [LARGE SCALE GENOMIC DNA]</scope>
</reference>
<dbReference type="PANTHER" id="PTHR12709:SF3">
    <property type="entry name" value="DNA-DIRECTED RNA POLYMERASE V SUBUNIT 7"/>
    <property type="match status" value="1"/>
</dbReference>
<dbReference type="GO" id="GO:0005634">
    <property type="term" value="C:nucleus"/>
    <property type="evidence" value="ECO:0007669"/>
    <property type="project" value="UniProtKB-SubCell"/>
</dbReference>
<keyword evidence="7" id="KW-1185">Reference proteome</keyword>
<evidence type="ECO:0000256" key="2">
    <source>
        <dbReference type="ARBA" id="ARBA00009307"/>
    </source>
</evidence>
<dbReference type="Proteomes" id="UP000017836">
    <property type="component" value="Unassembled WGS sequence"/>
</dbReference>
<comment type="function">
    <text evidence="5">DNA-dependent RNA polymerase which catalyzes the transcription of DNA into RNA using the four ribonucleoside triphosphates as substrates.</text>
</comment>
<dbReference type="AlphaFoldDB" id="W1P388"/>
<organism evidence="6 7">
    <name type="scientific">Amborella trichopoda</name>
    <dbReference type="NCBI Taxonomy" id="13333"/>
    <lineage>
        <taxon>Eukaryota</taxon>
        <taxon>Viridiplantae</taxon>
        <taxon>Streptophyta</taxon>
        <taxon>Embryophyta</taxon>
        <taxon>Tracheophyta</taxon>
        <taxon>Spermatophyta</taxon>
        <taxon>Magnoliopsida</taxon>
        <taxon>Amborellales</taxon>
        <taxon>Amborellaceae</taxon>
        <taxon>Amborella</taxon>
    </lineage>
</organism>
<dbReference type="OrthoDB" id="1162399at2759"/>
<evidence type="ECO:0000256" key="4">
    <source>
        <dbReference type="ARBA" id="ARBA00023163"/>
    </source>
</evidence>
<accession>W1P388</accession>
<dbReference type="GO" id="GO:0003697">
    <property type="term" value="F:single-stranded DNA binding"/>
    <property type="evidence" value="ECO:0000318"/>
    <property type="project" value="GO_Central"/>
</dbReference>
<name>W1P388_AMBTC</name>
<dbReference type="InterPro" id="IPR045113">
    <property type="entry name" value="Rpb7-like"/>
</dbReference>
<comment type="similarity">
    <text evidence="2">Belongs to the eukaryotic RPB7/RPC8 RNA polymerase subunit family.</text>
</comment>
<proteinExistence type="inferred from homology"/>
<evidence type="ECO:0000313" key="7">
    <source>
        <dbReference type="Proteomes" id="UP000017836"/>
    </source>
</evidence>
<dbReference type="HOGENOM" id="CLU_085878_3_0_1"/>
<dbReference type="GO" id="GO:0000428">
    <property type="term" value="C:DNA-directed RNA polymerase complex"/>
    <property type="evidence" value="ECO:0007669"/>
    <property type="project" value="UniProtKB-KW"/>
</dbReference>
<dbReference type="STRING" id="13333.W1P388"/>
<dbReference type="KEGG" id="atr:18429502"/>
<dbReference type="GO" id="GO:0003727">
    <property type="term" value="F:single-stranded RNA binding"/>
    <property type="evidence" value="ECO:0000318"/>
    <property type="project" value="GO_Central"/>
</dbReference>
<protein>
    <recommendedName>
        <fullName evidence="5">DNA-directed RNA polymerase subunit</fullName>
    </recommendedName>
</protein>
<evidence type="ECO:0000313" key="6">
    <source>
        <dbReference type="EMBL" id="ERN01420.1"/>
    </source>
</evidence>
<comment type="subcellular location">
    <subcellularLocation>
        <location evidence="1 5">Nucleus</location>
    </subcellularLocation>
</comment>
<dbReference type="Gene3D" id="2.40.50.140">
    <property type="entry name" value="Nucleic acid-binding proteins"/>
    <property type="match status" value="1"/>
</dbReference>
<dbReference type="InterPro" id="IPR036898">
    <property type="entry name" value="RNA_pol_Rpb7-like_N_sf"/>
</dbReference>
<dbReference type="EMBL" id="KI394767">
    <property type="protein sequence ID" value="ERN01420.1"/>
    <property type="molecule type" value="Genomic_DNA"/>
</dbReference>
<sequence>MFLEIEMKSNVVVPPDQLYQNLLLHRSIILKLLEDVAHIKATQKHGYLVAVTSLKERGEGKVRDFSGEVIFPVVFKCLTFKPFVGEILHGVITQIMKHGIILKCGPVENVFLSLKKMEDFKYVHGENPIFVNDKNLKLERHGVVRFRVLALQWMEGQREFMLLASLEGDFLGPVSGMENSGLASSKCL</sequence>
<dbReference type="SUPFAM" id="SSF50249">
    <property type="entry name" value="Nucleic acid-binding proteins"/>
    <property type="match status" value="1"/>
</dbReference>
<dbReference type="GO" id="GO:0006352">
    <property type="term" value="P:DNA-templated transcription initiation"/>
    <property type="evidence" value="ECO:0007669"/>
    <property type="project" value="UniProtKB-UniRule"/>
</dbReference>
<evidence type="ECO:0000256" key="3">
    <source>
        <dbReference type="ARBA" id="ARBA00022478"/>
    </source>
</evidence>
<dbReference type="SUPFAM" id="SSF88798">
    <property type="entry name" value="N-terminal, heterodimerisation domain of RBP7 (RpoE)"/>
    <property type="match status" value="1"/>
</dbReference>
<evidence type="ECO:0000256" key="1">
    <source>
        <dbReference type="ARBA" id="ARBA00004123"/>
    </source>
</evidence>
<evidence type="ECO:0000256" key="5">
    <source>
        <dbReference type="RuleBase" id="RU369086"/>
    </source>
</evidence>
<keyword evidence="3 5" id="KW-0240">DNA-directed RNA polymerase</keyword>